<evidence type="ECO:0000313" key="1">
    <source>
        <dbReference type="EMBL" id="DAE01856.1"/>
    </source>
</evidence>
<organism evidence="1">
    <name type="scientific">Myoviridae sp. ctD8022</name>
    <dbReference type="NCBI Taxonomy" id="2825056"/>
    <lineage>
        <taxon>Viruses</taxon>
        <taxon>Duplodnaviria</taxon>
        <taxon>Heunggongvirae</taxon>
        <taxon>Uroviricota</taxon>
        <taxon>Caudoviricetes</taxon>
    </lineage>
</organism>
<sequence length="86" mass="10266">MHFCPSQQIHAGRGFVHFVQCVQRFFAHAYARYIWRISSYSARLFIFFLHACKNILHILHKVHKCPPDKAFSDFQNCINMHFVQNL</sequence>
<accession>A0A8S5P5F1</accession>
<dbReference type="EMBL" id="BK015334">
    <property type="protein sequence ID" value="DAE01856.1"/>
    <property type="molecule type" value="Genomic_DNA"/>
</dbReference>
<name>A0A8S5P5F1_9CAUD</name>
<reference evidence="1" key="1">
    <citation type="journal article" date="2021" name="Proc. Natl. Acad. Sci. U.S.A.">
        <title>A Catalog of Tens of Thousands of Viruses from Human Metagenomes Reveals Hidden Associations with Chronic Diseases.</title>
        <authorList>
            <person name="Tisza M.J."/>
            <person name="Buck C.B."/>
        </authorList>
    </citation>
    <scope>NUCLEOTIDE SEQUENCE</scope>
    <source>
        <strain evidence="1">CtD8022</strain>
    </source>
</reference>
<proteinExistence type="predicted"/>
<protein>
    <submittedName>
        <fullName evidence="1">Uncharacterized protein</fullName>
    </submittedName>
</protein>